<evidence type="ECO:0000256" key="4">
    <source>
        <dbReference type="ARBA" id="ARBA00022475"/>
    </source>
</evidence>
<dbReference type="InterPro" id="IPR024605">
    <property type="entry name" value="NADP_transhyd_a_C"/>
</dbReference>
<evidence type="ECO:0000256" key="11">
    <source>
        <dbReference type="ARBA" id="ARBA00023136"/>
    </source>
</evidence>
<dbReference type="eggNOG" id="COG3288">
    <property type="taxonomic scope" value="Bacteria"/>
</dbReference>
<evidence type="ECO:0000313" key="16">
    <source>
        <dbReference type="Proteomes" id="UP000017148"/>
    </source>
</evidence>
<evidence type="ECO:0000256" key="12">
    <source>
        <dbReference type="ARBA" id="ARBA00048202"/>
    </source>
</evidence>
<dbReference type="EMBL" id="ASJR01000003">
    <property type="protein sequence ID" value="ERP39051.1"/>
    <property type="molecule type" value="Genomic_DNA"/>
</dbReference>
<feature type="transmembrane region" description="Helical" evidence="13">
    <location>
        <begin position="38"/>
        <end position="59"/>
    </location>
</feature>
<sequence>MDVSAISQFITILTVFVLAVFVGFEIITKVPSLLHTPLMSGSNAISGISVVGAVLAVVLSSQITENEEVRLVALSFASLALFFAAVNVAGGFVVTHRMLQKFKPRSKGEGQK</sequence>
<evidence type="ECO:0000256" key="10">
    <source>
        <dbReference type="ARBA" id="ARBA00023027"/>
    </source>
</evidence>
<evidence type="ECO:0000313" key="15">
    <source>
        <dbReference type="EMBL" id="ERP39051.1"/>
    </source>
</evidence>
<evidence type="ECO:0000256" key="1">
    <source>
        <dbReference type="ARBA" id="ARBA00003943"/>
    </source>
</evidence>
<comment type="function">
    <text evidence="1">The transhydrogenation between NADH and NADP is coupled to respiration and ATP hydrolysis and functions as a proton pump across the membrane.</text>
</comment>
<dbReference type="PATRIC" id="fig|1313304.3.peg.526"/>
<protein>
    <recommendedName>
        <fullName evidence="3">proton-translocating NAD(P)(+) transhydrogenase</fullName>
        <ecNumber evidence="3">7.1.1.1</ecNumber>
    </recommendedName>
</protein>
<dbReference type="PANTHER" id="PTHR10160">
    <property type="entry name" value="NAD(P) TRANSHYDROGENASE"/>
    <property type="match status" value="1"/>
</dbReference>
<gene>
    <name evidence="15" type="ORF">CALK_0545</name>
</gene>
<evidence type="ECO:0000259" key="14">
    <source>
        <dbReference type="Pfam" id="PF12769"/>
    </source>
</evidence>
<comment type="subcellular location">
    <subcellularLocation>
        <location evidence="2">Cell inner membrane</location>
        <topology evidence="2">Multi-pass membrane protein</topology>
    </subcellularLocation>
</comment>
<keyword evidence="10" id="KW-0520">NAD</keyword>
<keyword evidence="11 13" id="KW-0472">Membrane</keyword>
<dbReference type="AlphaFoldDB" id="U7DDS5"/>
<proteinExistence type="predicted"/>
<feature type="transmembrane region" description="Helical" evidence="13">
    <location>
        <begin position="71"/>
        <end position="95"/>
    </location>
</feature>
<reference evidence="15 16" key="1">
    <citation type="journal article" date="2013" name="Environ. Microbiol.">
        <title>Genome analysis of Chitinivibrio alkaliphilus gen. nov., sp. nov., a novel extremely haloalkaliphilic anaerobic chitinolytic bacterium from the candidate phylum Termite Group 3.</title>
        <authorList>
            <person name="Sorokin D.Y."/>
            <person name="Gumerov V.M."/>
            <person name="Rakitin A.L."/>
            <person name="Beletsky A.V."/>
            <person name="Damste J.S."/>
            <person name="Muyzer G."/>
            <person name="Mardanov A.V."/>
            <person name="Ravin N.V."/>
        </authorList>
    </citation>
    <scope>NUCLEOTIDE SEQUENCE [LARGE SCALE GENOMIC DNA]</scope>
    <source>
        <strain evidence="15 16">ACht1</strain>
    </source>
</reference>
<feature type="transmembrane region" description="Helical" evidence="13">
    <location>
        <begin position="6"/>
        <end position="26"/>
    </location>
</feature>
<keyword evidence="4" id="KW-1003">Cell membrane</keyword>
<dbReference type="EC" id="7.1.1.1" evidence="3"/>
<dbReference type="STRING" id="1313304.CALK_0545"/>
<evidence type="ECO:0000256" key="7">
    <source>
        <dbReference type="ARBA" id="ARBA00022857"/>
    </source>
</evidence>
<evidence type="ECO:0000256" key="13">
    <source>
        <dbReference type="SAM" id="Phobius"/>
    </source>
</evidence>
<keyword evidence="9 13" id="KW-1133">Transmembrane helix</keyword>
<dbReference type="GO" id="GO:0006740">
    <property type="term" value="P:NADPH regeneration"/>
    <property type="evidence" value="ECO:0007669"/>
    <property type="project" value="TreeGrafter"/>
</dbReference>
<keyword evidence="16" id="KW-1185">Reference proteome</keyword>
<dbReference type="PANTHER" id="PTHR10160:SF19">
    <property type="entry name" value="PROTON-TRANSLOCATING NAD(P)(+) TRANSHYDROGENASE"/>
    <property type="match status" value="1"/>
</dbReference>
<evidence type="ECO:0000256" key="2">
    <source>
        <dbReference type="ARBA" id="ARBA00004429"/>
    </source>
</evidence>
<evidence type="ECO:0000256" key="9">
    <source>
        <dbReference type="ARBA" id="ARBA00022989"/>
    </source>
</evidence>
<dbReference type="GO" id="GO:0050661">
    <property type="term" value="F:NADP binding"/>
    <property type="evidence" value="ECO:0007669"/>
    <property type="project" value="TreeGrafter"/>
</dbReference>
<dbReference type="Proteomes" id="UP000017148">
    <property type="component" value="Unassembled WGS sequence"/>
</dbReference>
<keyword evidence="8" id="KW-1278">Translocase</keyword>
<evidence type="ECO:0000256" key="5">
    <source>
        <dbReference type="ARBA" id="ARBA00022519"/>
    </source>
</evidence>
<keyword evidence="6 13" id="KW-0812">Transmembrane</keyword>
<accession>U7DDS5</accession>
<keyword evidence="7" id="KW-0521">NADP</keyword>
<dbReference type="GO" id="GO:0008750">
    <property type="term" value="F:proton-translocating NAD(P)+ transhydrogenase activity"/>
    <property type="evidence" value="ECO:0007669"/>
    <property type="project" value="UniProtKB-EC"/>
</dbReference>
<comment type="caution">
    <text evidence="15">The sequence shown here is derived from an EMBL/GenBank/DDBJ whole genome shotgun (WGS) entry which is preliminary data.</text>
</comment>
<evidence type="ECO:0000256" key="3">
    <source>
        <dbReference type="ARBA" id="ARBA00012943"/>
    </source>
</evidence>
<dbReference type="GO" id="GO:0005886">
    <property type="term" value="C:plasma membrane"/>
    <property type="evidence" value="ECO:0007669"/>
    <property type="project" value="UniProtKB-SubCell"/>
</dbReference>
<evidence type="ECO:0000256" key="8">
    <source>
        <dbReference type="ARBA" id="ARBA00022967"/>
    </source>
</evidence>
<evidence type="ECO:0000256" key="6">
    <source>
        <dbReference type="ARBA" id="ARBA00022692"/>
    </source>
</evidence>
<keyword evidence="5" id="KW-0997">Cell inner membrane</keyword>
<comment type="catalytic activity">
    <reaction evidence="12">
        <text>NAD(+) + NADPH + H(+)(in) = NADH + NADP(+) + H(+)(out)</text>
        <dbReference type="Rhea" id="RHEA:47992"/>
        <dbReference type="ChEBI" id="CHEBI:15378"/>
        <dbReference type="ChEBI" id="CHEBI:57540"/>
        <dbReference type="ChEBI" id="CHEBI:57783"/>
        <dbReference type="ChEBI" id="CHEBI:57945"/>
        <dbReference type="ChEBI" id="CHEBI:58349"/>
        <dbReference type="EC" id="7.1.1.1"/>
    </reaction>
</comment>
<organism evidence="15 16">
    <name type="scientific">Chitinivibrio alkaliphilus ACht1</name>
    <dbReference type="NCBI Taxonomy" id="1313304"/>
    <lineage>
        <taxon>Bacteria</taxon>
        <taxon>Pseudomonadati</taxon>
        <taxon>Fibrobacterota</taxon>
        <taxon>Chitinivibrionia</taxon>
        <taxon>Chitinivibrionales</taxon>
        <taxon>Chitinivibrionaceae</taxon>
        <taxon>Chitinivibrio</taxon>
    </lineage>
</organism>
<feature type="domain" description="NAD(P) transhydrogenase alpha subunit C-terminal" evidence="14">
    <location>
        <begin position="13"/>
        <end position="103"/>
    </location>
</feature>
<dbReference type="Pfam" id="PF12769">
    <property type="entry name" value="PNTB_4TM"/>
    <property type="match status" value="1"/>
</dbReference>
<name>U7DDS5_9BACT</name>